<dbReference type="PANTHER" id="PTHR38657">
    <property type="entry name" value="SLR1343 PROTEIN"/>
    <property type="match status" value="1"/>
</dbReference>
<dbReference type="KEGG" id="paru:CYR75_14635"/>
<dbReference type="EMBL" id="CP025583">
    <property type="protein sequence ID" value="AUM75368.1"/>
    <property type="molecule type" value="Genomic_DNA"/>
</dbReference>
<accession>A0A2K9MIA6</accession>
<dbReference type="InterPro" id="IPR007357">
    <property type="entry name" value="PhrB-like"/>
</dbReference>
<keyword evidence="2" id="KW-1185">Reference proteome</keyword>
<organism evidence="1 2">
    <name type="scientific">Paracoccus jeotgali</name>
    <dbReference type="NCBI Taxonomy" id="2065379"/>
    <lineage>
        <taxon>Bacteria</taxon>
        <taxon>Pseudomonadati</taxon>
        <taxon>Pseudomonadota</taxon>
        <taxon>Alphaproteobacteria</taxon>
        <taxon>Rhodobacterales</taxon>
        <taxon>Paracoccaceae</taxon>
        <taxon>Paracoccus</taxon>
    </lineage>
</organism>
<dbReference type="Proteomes" id="UP000234882">
    <property type="component" value="Chromosome"/>
</dbReference>
<dbReference type="SUPFAM" id="SSF48173">
    <property type="entry name" value="Cryptochrome/photolyase FAD-binding domain"/>
    <property type="match status" value="1"/>
</dbReference>
<evidence type="ECO:0000313" key="1">
    <source>
        <dbReference type="EMBL" id="AUM75368.1"/>
    </source>
</evidence>
<dbReference type="InterPro" id="IPR014729">
    <property type="entry name" value="Rossmann-like_a/b/a_fold"/>
</dbReference>
<dbReference type="Gene3D" id="1.25.40.80">
    <property type="match status" value="1"/>
</dbReference>
<dbReference type="PANTHER" id="PTHR38657:SF1">
    <property type="entry name" value="SLR1343 PROTEIN"/>
    <property type="match status" value="1"/>
</dbReference>
<dbReference type="Gene3D" id="3.40.50.620">
    <property type="entry name" value="HUPs"/>
    <property type="match status" value="1"/>
</dbReference>
<dbReference type="Gene3D" id="1.10.579.10">
    <property type="entry name" value="DNA Cyclobutane Dipyrimidine Photolyase, subunit A, domain 3"/>
    <property type="match status" value="1"/>
</dbReference>
<dbReference type="InterPro" id="IPR036134">
    <property type="entry name" value="Crypto/Photolyase_FAD-like_sf"/>
</dbReference>
<evidence type="ECO:0000313" key="2">
    <source>
        <dbReference type="Proteomes" id="UP000234882"/>
    </source>
</evidence>
<dbReference type="Pfam" id="PF04244">
    <property type="entry name" value="DPRP"/>
    <property type="match status" value="1"/>
</dbReference>
<keyword evidence="1" id="KW-0456">Lyase</keyword>
<gene>
    <name evidence="1" type="ORF">CYR75_14635</name>
</gene>
<name>A0A2K9MIA6_9RHOB</name>
<dbReference type="RefSeq" id="WP_101500710.1">
    <property type="nucleotide sequence ID" value="NZ_CP025583.1"/>
</dbReference>
<sequence length="510" mass="57769">MTRRLVLILGDQLTPGISSLLGGDKSRDVILMAEVAAEAAYADHHKQKLALVFAAMRHFAQELRQAGWQVDYRKLTEGLPDLESALADAIAAHDPETVVITEPGEWRLWDTMQGWEARLHRPILIRDDSRFLCSRDAFANWAADRKTLVMEHFYRVMRRQTGLLMQEDQPAGGVWNLDAENRNPPRDSLFLPAPPTGADDPVTAEVLDMVEAQFPDHFGRLRPFHWQVTRAGAEAARDAFLRDALPDFGRYQDAMLADRPFMYHSLLSPYLNLGLLDPLDLCRRAEAEWQAGRAPLNAVEGFIRQIIGWREYVRGVYWLKMPDYAAMNVLGAERPLPGFYWTGETNMRCLSQVIGQTLDTAYAHHIQRLMITGTYALLIGADPVAVHRWYLGVYADAYEWVELPNTLGMSQYADGGLLGTKPYAASANYIDKMSDYCGGCAFDPKRRTGPDACPWNALYWDFIARHEDRWAQNHRMKVIVQSWRRKPKAEQKALREAAAAHLAALQPYGG</sequence>
<reference evidence="2" key="1">
    <citation type="submission" date="2017-12" db="EMBL/GenBank/DDBJ databases">
        <title>Genomic analysis of Paracoccus sp. CBA4604.</title>
        <authorList>
            <person name="Roh S.W."/>
            <person name="Kim J.Y."/>
            <person name="Kim J.S."/>
        </authorList>
    </citation>
    <scope>NUCLEOTIDE SEQUENCE [LARGE SCALE GENOMIC DNA]</scope>
    <source>
        <strain evidence="2">CBA4604</strain>
    </source>
</reference>
<dbReference type="InterPro" id="IPR052551">
    <property type="entry name" value="UV-DNA_repair_photolyase"/>
</dbReference>
<dbReference type="AlphaFoldDB" id="A0A2K9MIA6"/>
<proteinExistence type="predicted"/>
<dbReference type="OrthoDB" id="5288100at2"/>
<protein>
    <submittedName>
        <fullName evidence="1">Cryptochrome/photolyase family protein</fullName>
    </submittedName>
</protein>
<dbReference type="GO" id="GO:0016829">
    <property type="term" value="F:lyase activity"/>
    <property type="evidence" value="ECO:0007669"/>
    <property type="project" value="UniProtKB-KW"/>
</dbReference>
<dbReference type="Gene3D" id="1.10.10.1710">
    <property type="entry name" value="Deoxyribodipyrimidine photolyase-related"/>
    <property type="match status" value="1"/>
</dbReference>